<dbReference type="EMBL" id="JBHUKU010000002">
    <property type="protein sequence ID" value="MFD2457347.1"/>
    <property type="molecule type" value="Genomic_DNA"/>
</dbReference>
<evidence type="ECO:0000313" key="1">
    <source>
        <dbReference type="EMBL" id="MFD2457347.1"/>
    </source>
</evidence>
<proteinExistence type="predicted"/>
<protein>
    <submittedName>
        <fullName evidence="1">Uncharacterized protein</fullName>
    </submittedName>
</protein>
<evidence type="ECO:0000313" key="2">
    <source>
        <dbReference type="Proteomes" id="UP001597419"/>
    </source>
</evidence>
<reference evidence="2" key="1">
    <citation type="journal article" date="2019" name="Int. J. Syst. Evol. Microbiol.">
        <title>The Global Catalogue of Microorganisms (GCM) 10K type strain sequencing project: providing services to taxonomists for standard genome sequencing and annotation.</title>
        <authorList>
            <consortium name="The Broad Institute Genomics Platform"/>
            <consortium name="The Broad Institute Genome Sequencing Center for Infectious Disease"/>
            <person name="Wu L."/>
            <person name="Ma J."/>
        </authorList>
    </citation>
    <scope>NUCLEOTIDE SEQUENCE [LARGE SCALE GENOMIC DNA]</scope>
    <source>
        <strain evidence="2">CGMCC 4.7643</strain>
    </source>
</reference>
<sequence>MPPLTSGSANRKALSPTGEFVELPKQLAADVDTLRYDIVRPFQNGNEVSSSRCFT</sequence>
<keyword evidence="2" id="KW-1185">Reference proteome</keyword>
<dbReference type="Proteomes" id="UP001597419">
    <property type="component" value="Unassembled WGS sequence"/>
</dbReference>
<accession>A0ABW5GA41</accession>
<organism evidence="1 2">
    <name type="scientific">Amycolatopsis samaneae</name>
    <dbReference type="NCBI Taxonomy" id="664691"/>
    <lineage>
        <taxon>Bacteria</taxon>
        <taxon>Bacillati</taxon>
        <taxon>Actinomycetota</taxon>
        <taxon>Actinomycetes</taxon>
        <taxon>Pseudonocardiales</taxon>
        <taxon>Pseudonocardiaceae</taxon>
        <taxon>Amycolatopsis</taxon>
    </lineage>
</organism>
<gene>
    <name evidence="1" type="ORF">ACFSYJ_01995</name>
</gene>
<dbReference type="RefSeq" id="WP_345388581.1">
    <property type="nucleotide sequence ID" value="NZ_BAABHG010000003.1"/>
</dbReference>
<comment type="caution">
    <text evidence="1">The sequence shown here is derived from an EMBL/GenBank/DDBJ whole genome shotgun (WGS) entry which is preliminary data.</text>
</comment>
<name>A0ABW5GA41_9PSEU</name>